<evidence type="ECO:0000313" key="1">
    <source>
        <dbReference type="EMBL" id="KAF7287258.1"/>
    </source>
</evidence>
<dbReference type="Proteomes" id="UP000625711">
    <property type="component" value="Unassembled WGS sequence"/>
</dbReference>
<name>A0A834IZS9_RHYFE</name>
<accession>A0A834IZS9</accession>
<reference evidence="1" key="1">
    <citation type="submission" date="2020-08" db="EMBL/GenBank/DDBJ databases">
        <title>Genome sequencing and assembly of the red palm weevil Rhynchophorus ferrugineus.</title>
        <authorList>
            <person name="Dias G.B."/>
            <person name="Bergman C.M."/>
            <person name="Manee M."/>
        </authorList>
    </citation>
    <scope>NUCLEOTIDE SEQUENCE</scope>
    <source>
        <strain evidence="1">AA-2017</strain>
        <tissue evidence="1">Whole larva</tissue>
    </source>
</reference>
<protein>
    <submittedName>
        <fullName evidence="1">Uncharacterized protein</fullName>
    </submittedName>
</protein>
<evidence type="ECO:0000313" key="2">
    <source>
        <dbReference type="Proteomes" id="UP000625711"/>
    </source>
</evidence>
<proteinExistence type="predicted"/>
<comment type="caution">
    <text evidence="1">The sequence shown here is derived from an EMBL/GenBank/DDBJ whole genome shotgun (WGS) entry which is preliminary data.</text>
</comment>
<gene>
    <name evidence="1" type="ORF">GWI33_002074</name>
</gene>
<dbReference type="EMBL" id="JAACXV010000015">
    <property type="protein sequence ID" value="KAF7287258.1"/>
    <property type="molecule type" value="Genomic_DNA"/>
</dbReference>
<sequence length="103" mass="11654">MDDGSYEPKRGRFSWTIVPLGAQRNRNSVTRERFADRYARSFSPCISAVVVTTKFVLTNIQSFNSRILCPTGLGLNQDGQTFLGRIDDDGAMNRTELHRLQLT</sequence>
<keyword evidence="2" id="KW-1185">Reference proteome</keyword>
<organism evidence="1 2">
    <name type="scientific">Rhynchophorus ferrugineus</name>
    <name type="common">Red palm weevil</name>
    <name type="synonym">Curculio ferrugineus</name>
    <dbReference type="NCBI Taxonomy" id="354439"/>
    <lineage>
        <taxon>Eukaryota</taxon>
        <taxon>Metazoa</taxon>
        <taxon>Ecdysozoa</taxon>
        <taxon>Arthropoda</taxon>
        <taxon>Hexapoda</taxon>
        <taxon>Insecta</taxon>
        <taxon>Pterygota</taxon>
        <taxon>Neoptera</taxon>
        <taxon>Endopterygota</taxon>
        <taxon>Coleoptera</taxon>
        <taxon>Polyphaga</taxon>
        <taxon>Cucujiformia</taxon>
        <taxon>Curculionidae</taxon>
        <taxon>Dryophthorinae</taxon>
        <taxon>Rhynchophorus</taxon>
    </lineage>
</organism>
<dbReference type="AlphaFoldDB" id="A0A834IZS9"/>